<protein>
    <submittedName>
        <fullName evidence="3">Trichohyalin-like</fullName>
    </submittedName>
</protein>
<feature type="compositionally biased region" description="Basic and acidic residues" evidence="2">
    <location>
        <begin position="301"/>
        <end position="311"/>
    </location>
</feature>
<comment type="caution">
    <text evidence="3">The sequence shown here is derived from an EMBL/GenBank/DDBJ whole genome shotgun (WGS) entry which is preliminary data.</text>
</comment>
<feature type="region of interest" description="Disordered" evidence="2">
    <location>
        <begin position="265"/>
        <end position="326"/>
    </location>
</feature>
<feature type="coiled-coil region" evidence="1">
    <location>
        <begin position="454"/>
        <end position="507"/>
    </location>
</feature>
<dbReference type="AlphaFoldDB" id="A0AAV7K9X5"/>
<feature type="coiled-coil region" evidence="1">
    <location>
        <begin position="180"/>
        <end position="207"/>
    </location>
</feature>
<accession>A0AAV7K9X5</accession>
<keyword evidence="1" id="KW-0175">Coiled coil</keyword>
<proteinExistence type="predicted"/>
<feature type="region of interest" description="Disordered" evidence="2">
    <location>
        <begin position="67"/>
        <end position="104"/>
    </location>
</feature>
<name>A0AAV7K9X5_9METZ</name>
<keyword evidence="4" id="KW-1185">Reference proteome</keyword>
<reference evidence="3 4" key="1">
    <citation type="journal article" date="2023" name="BMC Biol.">
        <title>The compact genome of the sponge Oopsacas minuta (Hexactinellida) is lacking key metazoan core genes.</title>
        <authorList>
            <person name="Santini S."/>
            <person name="Schenkelaars Q."/>
            <person name="Jourda C."/>
            <person name="Duchesne M."/>
            <person name="Belahbib H."/>
            <person name="Rocher C."/>
            <person name="Selva M."/>
            <person name="Riesgo A."/>
            <person name="Vervoort M."/>
            <person name="Leys S.P."/>
            <person name="Kodjabachian L."/>
            <person name="Le Bivic A."/>
            <person name="Borchiellini C."/>
            <person name="Claverie J.M."/>
            <person name="Renard E."/>
        </authorList>
    </citation>
    <scope>NUCLEOTIDE SEQUENCE [LARGE SCALE GENOMIC DNA]</scope>
    <source>
        <strain evidence="3">SPO-2</strain>
    </source>
</reference>
<dbReference type="Proteomes" id="UP001165289">
    <property type="component" value="Unassembled WGS sequence"/>
</dbReference>
<evidence type="ECO:0000313" key="4">
    <source>
        <dbReference type="Proteomes" id="UP001165289"/>
    </source>
</evidence>
<feature type="coiled-coil region" evidence="1">
    <location>
        <begin position="111"/>
        <end position="145"/>
    </location>
</feature>
<sequence>MPQLSLAKGSDPILQGVPPKFTGLMERLENVRERLKNDHVDPTSERGHNQFMRQLDIYNSPSLLYANRKRPSSAPGDKTRGVRVSSRPNAQTINKRTRDSMSDHERYLTKIENQLLSYKQADRDLRKMEGELSTEQRDIQASLNRWDNERSSKQLERLRAQQENNRGIDRFMQTEVKGKSDKNKENISRYRDRIQRLNENRKKVTKLETEGEYRFKKLSDALEMKTHEIKQLSGEFEDRMRRKEEEQINLKKELTQIAIGLNRQHQEFRARDKNELKQSRSDNLRDIASSRLTEENVTQEWRQKGTRDAKIQKSQSAADVSISAKKDRLRGQGRRVGWDMVEVQLGLSKNLDQIQLLEVAKNEAYHNLLEASIEERLDAANYKKESRIQAATESLKERNAKAVQEWEKRANNVTREDGLKKREYAVRDLKKCVRAGDMMEQRAFMLARNRDQDKTQQMQLVEQLENDLYALKRDNTKKMKEIAMQTKKDEENMSQRLSRERAKLRKSWHARDEQLAILQQERSRNLEERYLLGEYQREQQRVERIVALSQAHQQQE</sequence>
<feature type="compositionally biased region" description="Basic and acidic residues" evidence="2">
    <location>
        <begin position="265"/>
        <end position="285"/>
    </location>
</feature>
<organism evidence="3 4">
    <name type="scientific">Oopsacas minuta</name>
    <dbReference type="NCBI Taxonomy" id="111878"/>
    <lineage>
        <taxon>Eukaryota</taxon>
        <taxon>Metazoa</taxon>
        <taxon>Porifera</taxon>
        <taxon>Hexactinellida</taxon>
        <taxon>Hexasterophora</taxon>
        <taxon>Lyssacinosida</taxon>
        <taxon>Leucopsacidae</taxon>
        <taxon>Oopsacas</taxon>
    </lineage>
</organism>
<evidence type="ECO:0000313" key="3">
    <source>
        <dbReference type="EMBL" id="KAI6657505.1"/>
    </source>
</evidence>
<evidence type="ECO:0000256" key="1">
    <source>
        <dbReference type="SAM" id="Coils"/>
    </source>
</evidence>
<gene>
    <name evidence="3" type="ORF">LOD99_251</name>
</gene>
<evidence type="ECO:0000256" key="2">
    <source>
        <dbReference type="SAM" id="MobiDB-lite"/>
    </source>
</evidence>
<dbReference type="EMBL" id="JAKMXF010000111">
    <property type="protein sequence ID" value="KAI6657505.1"/>
    <property type="molecule type" value="Genomic_DNA"/>
</dbReference>